<dbReference type="Pfam" id="PF13464">
    <property type="entry name" value="RodZ_C"/>
    <property type="match status" value="1"/>
</dbReference>
<evidence type="ECO:0000256" key="1">
    <source>
        <dbReference type="SAM" id="MobiDB-lite"/>
    </source>
</evidence>
<evidence type="ECO:0000256" key="2">
    <source>
        <dbReference type="SAM" id="Phobius"/>
    </source>
</evidence>
<dbReference type="PROSITE" id="PS50943">
    <property type="entry name" value="HTH_CROC1"/>
    <property type="match status" value="1"/>
</dbReference>
<dbReference type="InterPro" id="IPR010982">
    <property type="entry name" value="Lambda_DNA-bd_dom_sf"/>
</dbReference>
<keyword evidence="5" id="KW-1185">Reference proteome</keyword>
<organism evidence="4 5">
    <name type="scientific">Desulfoglaeba alkanexedens ALDC</name>
    <dbReference type="NCBI Taxonomy" id="980445"/>
    <lineage>
        <taxon>Bacteria</taxon>
        <taxon>Pseudomonadati</taxon>
        <taxon>Thermodesulfobacteriota</taxon>
        <taxon>Syntrophobacteria</taxon>
        <taxon>Syntrophobacterales</taxon>
        <taxon>Syntrophobacteraceae</taxon>
        <taxon>Desulfoglaeba</taxon>
    </lineage>
</organism>
<dbReference type="OrthoDB" id="9790252at2"/>
<dbReference type="Pfam" id="PF13413">
    <property type="entry name" value="HTH_25"/>
    <property type="match status" value="1"/>
</dbReference>
<reference evidence="4 5" key="2">
    <citation type="submission" date="2019-05" db="EMBL/GenBank/DDBJ databases">
        <authorList>
            <person name="Suflita J.M."/>
            <person name="Marks C.R."/>
        </authorList>
    </citation>
    <scope>NUCLEOTIDE SEQUENCE [LARGE SCALE GENOMIC DNA]</scope>
    <source>
        <strain evidence="4 5">ALDC</strain>
    </source>
</reference>
<evidence type="ECO:0000259" key="3">
    <source>
        <dbReference type="PROSITE" id="PS50943"/>
    </source>
</evidence>
<dbReference type="GO" id="GO:0003677">
    <property type="term" value="F:DNA binding"/>
    <property type="evidence" value="ECO:0007669"/>
    <property type="project" value="InterPro"/>
</dbReference>
<dbReference type="EMBL" id="CP040098">
    <property type="protein sequence ID" value="QCQ22425.1"/>
    <property type="molecule type" value="Genomic_DNA"/>
</dbReference>
<feature type="compositionally biased region" description="Basic and acidic residues" evidence="1">
    <location>
        <begin position="180"/>
        <end position="192"/>
    </location>
</feature>
<dbReference type="PANTHER" id="PTHR34475:SF1">
    <property type="entry name" value="CYTOSKELETON PROTEIN RODZ"/>
    <property type="match status" value="1"/>
</dbReference>
<keyword evidence="2" id="KW-0472">Membrane</keyword>
<dbReference type="CDD" id="cd00093">
    <property type="entry name" value="HTH_XRE"/>
    <property type="match status" value="1"/>
</dbReference>
<evidence type="ECO:0000313" key="5">
    <source>
        <dbReference type="Proteomes" id="UP000298602"/>
    </source>
</evidence>
<dbReference type="InterPro" id="IPR001387">
    <property type="entry name" value="Cro/C1-type_HTH"/>
</dbReference>
<protein>
    <submittedName>
        <fullName evidence="4">Helix-turn-helix domain-containing protein</fullName>
    </submittedName>
</protein>
<sequence>MAEESRISMEDIGAYLRNERERQHLTLEAVSEHTRISVKMLSAIENGHFEEIGTALLIRSFLRNYCRALGLDPEPVLEKCGSDIQRYDNPEERLVRHRRRIAGPKTRRSRMPYTMVTIVLLVLAAVAGAVWFPTWKEKVSRFTQPEQPAIYPQQELPADLATREDGTPAEKVEAPAVAPDEEKLSRPDRPESEVPVPAVETVEPETVSPTAEADVEGAEPRLSGDDLVTLEEVRPPLEALDRLARDEGPKALSPTGHRIRLEVVEDAWVQIQVDGVTKESRILKPGEIRQWDVQENVRLWVGNGGGIRVTWDGQELGPLGKRGAVVRVLLPDDIPYLPEAESG</sequence>
<accession>A0A4P8L5R2</accession>
<dbReference type="InterPro" id="IPR050400">
    <property type="entry name" value="Bact_Cytoskel_RodZ"/>
</dbReference>
<keyword evidence="2" id="KW-1133">Transmembrane helix</keyword>
<dbReference type="Gene3D" id="1.10.260.40">
    <property type="entry name" value="lambda repressor-like DNA-binding domains"/>
    <property type="match status" value="1"/>
</dbReference>
<dbReference type="PANTHER" id="PTHR34475">
    <property type="match status" value="1"/>
</dbReference>
<dbReference type="Proteomes" id="UP000298602">
    <property type="component" value="Chromosome"/>
</dbReference>
<proteinExistence type="predicted"/>
<reference evidence="4 5" key="1">
    <citation type="submission" date="2019-05" db="EMBL/GenBank/DDBJ databases">
        <title>The Complete Genome Sequence of the n-alkane-degrading Desulfoglaeba alkanexedens ALDC reveals multiple alkylsuccinate synthase gene clusters.</title>
        <authorList>
            <person name="Callaghan A.V."/>
            <person name="Davidova I.A."/>
            <person name="Duncan K.E."/>
            <person name="Morris B."/>
            <person name="McInerney M.J."/>
        </authorList>
    </citation>
    <scope>NUCLEOTIDE SEQUENCE [LARGE SCALE GENOMIC DNA]</scope>
    <source>
        <strain evidence="4 5">ALDC</strain>
    </source>
</reference>
<name>A0A4P8L5R2_9BACT</name>
<feature type="transmembrane region" description="Helical" evidence="2">
    <location>
        <begin position="113"/>
        <end position="132"/>
    </location>
</feature>
<dbReference type="SMART" id="SM00530">
    <property type="entry name" value="HTH_XRE"/>
    <property type="match status" value="1"/>
</dbReference>
<feature type="compositionally biased region" description="Low complexity" evidence="1">
    <location>
        <begin position="193"/>
        <end position="212"/>
    </location>
</feature>
<evidence type="ECO:0000313" key="4">
    <source>
        <dbReference type="EMBL" id="QCQ22425.1"/>
    </source>
</evidence>
<keyword evidence="2" id="KW-0812">Transmembrane</keyword>
<dbReference type="AlphaFoldDB" id="A0A4P8L5R2"/>
<gene>
    <name evidence="4" type="ORF">FDQ92_09795</name>
</gene>
<feature type="region of interest" description="Disordered" evidence="1">
    <location>
        <begin position="164"/>
        <end position="223"/>
    </location>
</feature>
<dbReference type="SUPFAM" id="SSF47413">
    <property type="entry name" value="lambda repressor-like DNA-binding domains"/>
    <property type="match status" value="1"/>
</dbReference>
<feature type="domain" description="HTH cro/C1-type" evidence="3">
    <location>
        <begin position="16"/>
        <end position="76"/>
    </location>
</feature>
<dbReference type="RefSeq" id="WP_137424587.1">
    <property type="nucleotide sequence ID" value="NZ_CP040098.1"/>
</dbReference>
<dbReference type="InterPro" id="IPR025194">
    <property type="entry name" value="RodZ-like_C"/>
</dbReference>
<feature type="compositionally biased region" description="Basic and acidic residues" evidence="1">
    <location>
        <begin position="164"/>
        <end position="173"/>
    </location>
</feature>
<dbReference type="KEGG" id="dax:FDQ92_09795"/>